<comment type="caution">
    <text evidence="2">The sequence shown here is derived from an EMBL/GenBank/DDBJ whole genome shotgun (WGS) entry which is preliminary data.</text>
</comment>
<evidence type="ECO:0000313" key="2">
    <source>
        <dbReference type="EMBL" id="GEO90519.1"/>
    </source>
</evidence>
<organism evidence="2 3">
    <name type="scientific">Aeromicrobium flavum</name>
    <dbReference type="NCBI Taxonomy" id="416568"/>
    <lineage>
        <taxon>Bacteria</taxon>
        <taxon>Bacillati</taxon>
        <taxon>Actinomycetota</taxon>
        <taxon>Actinomycetes</taxon>
        <taxon>Propionibacteriales</taxon>
        <taxon>Nocardioidaceae</taxon>
        <taxon>Aeromicrobium</taxon>
    </lineage>
</organism>
<feature type="region of interest" description="Disordered" evidence="1">
    <location>
        <begin position="24"/>
        <end position="61"/>
    </location>
</feature>
<protein>
    <submittedName>
        <fullName evidence="2">Uncharacterized protein</fullName>
    </submittedName>
</protein>
<accession>A0A512HYI1</accession>
<dbReference type="AlphaFoldDB" id="A0A512HYI1"/>
<evidence type="ECO:0000313" key="3">
    <source>
        <dbReference type="Proteomes" id="UP000321769"/>
    </source>
</evidence>
<gene>
    <name evidence="2" type="ORF">AFL01nite_28460</name>
</gene>
<dbReference type="EMBL" id="BJZQ01000021">
    <property type="protein sequence ID" value="GEO90519.1"/>
    <property type="molecule type" value="Genomic_DNA"/>
</dbReference>
<name>A0A512HYI1_9ACTN</name>
<evidence type="ECO:0000256" key="1">
    <source>
        <dbReference type="SAM" id="MobiDB-lite"/>
    </source>
</evidence>
<dbReference type="Proteomes" id="UP000321769">
    <property type="component" value="Unassembled WGS sequence"/>
</dbReference>
<sequence length="61" mass="6373">MPVREAASVASRRPVSLRVEVMKPRRRDKSNARATRSGTSAGALIRPVFHGAAGTGGTLTG</sequence>
<proteinExistence type="predicted"/>
<keyword evidence="3" id="KW-1185">Reference proteome</keyword>
<reference evidence="2 3" key="1">
    <citation type="submission" date="2019-07" db="EMBL/GenBank/DDBJ databases">
        <title>Whole genome shotgun sequence of Aeromicrobium flavum NBRC 107625.</title>
        <authorList>
            <person name="Hosoyama A."/>
            <person name="Uohara A."/>
            <person name="Ohji S."/>
            <person name="Ichikawa N."/>
        </authorList>
    </citation>
    <scope>NUCLEOTIDE SEQUENCE [LARGE SCALE GENOMIC DNA]</scope>
    <source>
        <strain evidence="2 3">NBRC 107625</strain>
    </source>
</reference>